<dbReference type="Proteomes" id="UP000481327">
    <property type="component" value="Unassembled WGS sequence"/>
</dbReference>
<keyword evidence="3" id="KW-1185">Reference proteome</keyword>
<keyword evidence="1" id="KW-0812">Transmembrane</keyword>
<dbReference type="EMBL" id="WIOL01000001">
    <property type="protein sequence ID" value="MQT15954.1"/>
    <property type="molecule type" value="Genomic_DNA"/>
</dbReference>
<keyword evidence="1" id="KW-1133">Transmembrane helix</keyword>
<sequence>MTRDHWRTGLRWLLALIYFGAGILHLRNPGAFAPIMPEWVPLPQMVIALTGGWELVGAALLAWPDARANRLGGIAMAVYAIAVFPANIKHAVDNLGHGIAVGGQVLGWGYHAPRLLFQPVVVWWALWAGRVIEWPFKSRR</sequence>
<dbReference type="PANTHER" id="PTHR36974:SF1">
    <property type="entry name" value="DOXX FAMILY MEMBRANE PROTEIN"/>
    <property type="match status" value="1"/>
</dbReference>
<protein>
    <recommendedName>
        <fullName evidence="4">DoxX family membrane protein</fullName>
    </recommendedName>
</protein>
<proteinExistence type="predicted"/>
<evidence type="ECO:0000256" key="1">
    <source>
        <dbReference type="SAM" id="Phobius"/>
    </source>
</evidence>
<accession>A0A7C9GVA3</accession>
<feature type="transmembrane region" description="Helical" evidence="1">
    <location>
        <begin position="70"/>
        <end position="88"/>
    </location>
</feature>
<feature type="transmembrane region" description="Helical" evidence="1">
    <location>
        <begin position="12"/>
        <end position="30"/>
    </location>
</feature>
<evidence type="ECO:0008006" key="4">
    <source>
        <dbReference type="Google" id="ProtNLM"/>
    </source>
</evidence>
<feature type="transmembrane region" description="Helical" evidence="1">
    <location>
        <begin position="42"/>
        <end position="63"/>
    </location>
</feature>
<reference evidence="2 3" key="1">
    <citation type="submission" date="2019-09" db="EMBL/GenBank/DDBJ databases">
        <title>Polymorphobacter sp. isolated from a lake in China.</title>
        <authorList>
            <person name="Liu Z."/>
        </authorList>
    </citation>
    <scope>NUCLEOTIDE SEQUENCE [LARGE SCALE GENOMIC DNA]</scope>
    <source>
        <strain evidence="2 3">D40P</strain>
    </source>
</reference>
<dbReference type="OrthoDB" id="8856615at2"/>
<dbReference type="RefSeq" id="WP_152576413.1">
    <property type="nucleotide sequence ID" value="NZ_WIOL01000001.1"/>
</dbReference>
<dbReference type="PANTHER" id="PTHR36974">
    <property type="entry name" value="MEMBRANE PROTEIN-RELATED"/>
    <property type="match status" value="1"/>
</dbReference>
<name>A0A7C9GVA3_9SPHN</name>
<gene>
    <name evidence="2" type="ORF">F3168_01585</name>
</gene>
<organism evidence="2 3">
    <name type="scientific">Sandarakinorhabdus fusca</name>
    <dbReference type="NCBI Taxonomy" id="1439888"/>
    <lineage>
        <taxon>Bacteria</taxon>
        <taxon>Pseudomonadati</taxon>
        <taxon>Pseudomonadota</taxon>
        <taxon>Alphaproteobacteria</taxon>
        <taxon>Sphingomonadales</taxon>
        <taxon>Sphingosinicellaceae</taxon>
        <taxon>Sandarakinorhabdus</taxon>
    </lineage>
</organism>
<feature type="transmembrane region" description="Helical" evidence="1">
    <location>
        <begin position="115"/>
        <end position="132"/>
    </location>
</feature>
<comment type="caution">
    <text evidence="2">The sequence shown here is derived from an EMBL/GenBank/DDBJ whole genome shotgun (WGS) entry which is preliminary data.</text>
</comment>
<evidence type="ECO:0000313" key="3">
    <source>
        <dbReference type="Proteomes" id="UP000481327"/>
    </source>
</evidence>
<dbReference type="AlphaFoldDB" id="A0A7C9GVA3"/>
<evidence type="ECO:0000313" key="2">
    <source>
        <dbReference type="EMBL" id="MQT15954.1"/>
    </source>
</evidence>
<keyword evidence="1" id="KW-0472">Membrane</keyword>